<dbReference type="STRING" id="1774273.LPB03_14670"/>
<keyword evidence="1" id="KW-0472">Membrane</keyword>
<sequence>MQNNIHIKSLQSTLQEKTAKIKKLKKHLVIMVIILCILLVTFLLQHNTQVKIILTITVASYAIITTIKIYLIQQIQKKIQQKIKSL</sequence>
<evidence type="ECO:0000313" key="2">
    <source>
        <dbReference type="EMBL" id="OBY62014.1"/>
    </source>
</evidence>
<dbReference type="AlphaFoldDB" id="A0A1B8TR18"/>
<reference evidence="3" key="1">
    <citation type="submission" date="2016-02" db="EMBL/GenBank/DDBJ databases">
        <authorList>
            <person name="Shin S.-K."/>
            <person name="Yi H."/>
            <person name="Kim E."/>
        </authorList>
    </citation>
    <scope>NUCLEOTIDE SEQUENCE [LARGE SCALE GENOMIC DNA]</scope>
    <source>
        <strain evidence="3">LPB0003</strain>
    </source>
</reference>
<keyword evidence="3" id="KW-1185">Reference proteome</keyword>
<evidence type="ECO:0000256" key="1">
    <source>
        <dbReference type="SAM" id="Phobius"/>
    </source>
</evidence>
<comment type="caution">
    <text evidence="2">The sequence shown here is derived from an EMBL/GenBank/DDBJ whole genome shotgun (WGS) entry which is preliminary data.</text>
</comment>
<gene>
    <name evidence="2" type="ORF">LPB3_14635</name>
</gene>
<dbReference type="EMBL" id="LSFM01000025">
    <property type="protein sequence ID" value="OBY62014.1"/>
    <property type="molecule type" value="Genomic_DNA"/>
</dbReference>
<keyword evidence="1" id="KW-0812">Transmembrane</keyword>
<organism evidence="2 3">
    <name type="scientific">Polaribacter vadi</name>
    <dbReference type="NCBI Taxonomy" id="1774273"/>
    <lineage>
        <taxon>Bacteria</taxon>
        <taxon>Pseudomonadati</taxon>
        <taxon>Bacteroidota</taxon>
        <taxon>Flavobacteriia</taxon>
        <taxon>Flavobacteriales</taxon>
        <taxon>Flavobacteriaceae</taxon>
    </lineage>
</organism>
<feature type="transmembrane region" description="Helical" evidence="1">
    <location>
        <begin position="27"/>
        <end position="46"/>
    </location>
</feature>
<accession>A0A1B8TR18</accession>
<protein>
    <submittedName>
        <fullName evidence="2">Uncharacterized protein</fullName>
    </submittedName>
</protein>
<evidence type="ECO:0000313" key="3">
    <source>
        <dbReference type="Proteomes" id="UP000092584"/>
    </source>
</evidence>
<dbReference type="Proteomes" id="UP000092584">
    <property type="component" value="Unassembled WGS sequence"/>
</dbReference>
<keyword evidence="1" id="KW-1133">Transmembrane helix</keyword>
<proteinExistence type="predicted"/>
<dbReference type="KEGG" id="pob:LPB03_14670"/>
<feature type="transmembrane region" description="Helical" evidence="1">
    <location>
        <begin position="52"/>
        <end position="72"/>
    </location>
</feature>
<name>A0A1B8TR18_9FLAO</name>